<dbReference type="NCBIfam" id="TIGR01245">
    <property type="entry name" value="trpD"/>
    <property type="match status" value="1"/>
</dbReference>
<dbReference type="Gene3D" id="1.20.970.10">
    <property type="entry name" value="Transferase, Pyrimidine Nucleoside Phosphorylase, Chain C"/>
    <property type="match status" value="1"/>
</dbReference>
<dbReference type="FunFam" id="3.40.1030.10:FF:000002">
    <property type="entry name" value="Anthranilate phosphoribosyltransferase"/>
    <property type="match status" value="1"/>
</dbReference>
<dbReference type="GO" id="GO:0000162">
    <property type="term" value="P:L-tryptophan biosynthetic process"/>
    <property type="evidence" value="ECO:0007669"/>
    <property type="project" value="UniProtKB-KW"/>
</dbReference>
<dbReference type="PANTHER" id="PTHR43285">
    <property type="entry name" value="ANTHRANILATE PHOSPHORIBOSYLTRANSFERASE"/>
    <property type="match status" value="1"/>
</dbReference>
<accession>A0A6B2L8K0</accession>
<comment type="pathway">
    <text evidence="1">Amino-acid biosynthesis; L-tryptophan biosynthesis; L-tryptophan from chorismate: step 2/5.</text>
</comment>
<evidence type="ECO:0000256" key="7">
    <source>
        <dbReference type="ARBA" id="ARBA00023141"/>
    </source>
</evidence>
<feature type="domain" description="Glycosyl transferase family 3 N-terminal" evidence="10">
    <location>
        <begin position="20"/>
        <end position="60"/>
    </location>
</feature>
<dbReference type="Pfam" id="PF02885">
    <property type="entry name" value="Glycos_trans_3N"/>
    <property type="match status" value="1"/>
</dbReference>
<keyword evidence="6" id="KW-0822">Tryptophan biosynthesis</keyword>
<keyword evidence="3" id="KW-0028">Amino-acid biosynthesis</keyword>
<evidence type="ECO:0000256" key="1">
    <source>
        <dbReference type="ARBA" id="ARBA00004907"/>
    </source>
</evidence>
<dbReference type="SUPFAM" id="SSF47648">
    <property type="entry name" value="Nucleoside phosphorylase/phosphoribosyltransferase N-terminal domain"/>
    <property type="match status" value="1"/>
</dbReference>
<dbReference type="AlphaFoldDB" id="A0A6B2L8K0"/>
<reference evidence="11" key="1">
    <citation type="journal article" date="2020" name="J. Eukaryot. Microbiol.">
        <title>De novo Sequencing, Assembly and Annotation of the Transcriptome for the Free-Living Testate Amoeba Arcella intermedia.</title>
        <authorList>
            <person name="Ribeiro G.M."/>
            <person name="Porfirio-Sousa A.L."/>
            <person name="Maurer-Alcala X.X."/>
            <person name="Katz L.A."/>
            <person name="Lahr D.J.G."/>
        </authorList>
    </citation>
    <scope>NUCLEOTIDE SEQUENCE</scope>
</reference>
<dbReference type="InterPro" id="IPR017459">
    <property type="entry name" value="Glycosyl_Trfase_fam3_N_dom"/>
</dbReference>
<evidence type="ECO:0000256" key="6">
    <source>
        <dbReference type="ARBA" id="ARBA00022822"/>
    </source>
</evidence>
<dbReference type="InterPro" id="IPR000312">
    <property type="entry name" value="Glycosyl_Trfase_fam3"/>
</dbReference>
<evidence type="ECO:0000256" key="5">
    <source>
        <dbReference type="ARBA" id="ARBA00022679"/>
    </source>
</evidence>
<dbReference type="EMBL" id="GIBP01004383">
    <property type="protein sequence ID" value="NDV33352.1"/>
    <property type="molecule type" value="Transcribed_RNA"/>
</dbReference>
<dbReference type="GO" id="GO:0004048">
    <property type="term" value="F:anthranilate phosphoribosyltransferase activity"/>
    <property type="evidence" value="ECO:0007669"/>
    <property type="project" value="UniProtKB-EC"/>
</dbReference>
<evidence type="ECO:0000259" key="9">
    <source>
        <dbReference type="Pfam" id="PF00591"/>
    </source>
</evidence>
<dbReference type="EC" id="2.4.2.18" evidence="2"/>
<dbReference type="InterPro" id="IPR005940">
    <property type="entry name" value="Anthranilate_Pribosyl_Tfrase"/>
</dbReference>
<evidence type="ECO:0000256" key="2">
    <source>
        <dbReference type="ARBA" id="ARBA00011948"/>
    </source>
</evidence>
<protein>
    <recommendedName>
        <fullName evidence="2">anthranilate phosphoribosyltransferase</fullName>
        <ecNumber evidence="2">2.4.2.18</ecNumber>
    </recommendedName>
</protein>
<keyword evidence="4" id="KW-0328">Glycosyltransferase</keyword>
<organism evidence="11">
    <name type="scientific">Arcella intermedia</name>
    <dbReference type="NCBI Taxonomy" id="1963864"/>
    <lineage>
        <taxon>Eukaryota</taxon>
        <taxon>Amoebozoa</taxon>
        <taxon>Tubulinea</taxon>
        <taxon>Elardia</taxon>
        <taxon>Arcellinida</taxon>
        <taxon>Sphaerothecina</taxon>
        <taxon>Arcellidae</taxon>
        <taxon>Arcella</taxon>
    </lineage>
</organism>
<dbReference type="InterPro" id="IPR035902">
    <property type="entry name" value="Nuc_phospho_transferase"/>
</dbReference>
<dbReference type="Pfam" id="PF00591">
    <property type="entry name" value="Glycos_transf_3"/>
    <property type="match status" value="1"/>
</dbReference>
<dbReference type="SUPFAM" id="SSF52418">
    <property type="entry name" value="Nucleoside phosphorylase/phosphoribosyltransferase catalytic domain"/>
    <property type="match status" value="1"/>
</dbReference>
<sequence length="345" mass="38039">MDNSIRRCIKFLVETETTKEEVPSELIVSCIQEIMTGAASASQIGAFLVALKQDRITPQLLHWTSQKVVAFAVPVPIDGPVFDIVGTGGDHWDTFNVSSASSLILASMSIRVAKHGNRSQSGRIGSADFMEALGLDINLHDTKLLHNLKELGFAFLFGPKFHPAMKYAAPIRKEIGIRTLFNFLGPLISPARPTHMLVGVSVRALGPMYAHVLSLNSRVEHAWIVHSVSGMDEIGLDCETLVWEVRSGQISERTIRPEDFGLQRRPVEEVVAGKTARENVEIFHKILRNDPSVAAYIDWVCANCSLALYLHGTVKTLPEGVQMTRDTLSSSKALNYLQLLLSNQN</sequence>
<dbReference type="HAMAP" id="MF_00211">
    <property type="entry name" value="TrpD"/>
    <property type="match status" value="1"/>
</dbReference>
<evidence type="ECO:0000256" key="3">
    <source>
        <dbReference type="ARBA" id="ARBA00022605"/>
    </source>
</evidence>
<keyword evidence="7" id="KW-0057">Aromatic amino acid biosynthesis</keyword>
<evidence type="ECO:0000256" key="4">
    <source>
        <dbReference type="ARBA" id="ARBA00022676"/>
    </source>
</evidence>
<dbReference type="PANTHER" id="PTHR43285:SF2">
    <property type="entry name" value="ANTHRANILATE PHOSPHORIBOSYLTRANSFERASE"/>
    <property type="match status" value="1"/>
</dbReference>
<comment type="similarity">
    <text evidence="8">Belongs to the anthranilate phosphoribosyltransferase family.</text>
</comment>
<dbReference type="Gene3D" id="3.40.1030.10">
    <property type="entry name" value="Nucleoside phosphorylase/phosphoribosyltransferase catalytic domain"/>
    <property type="match status" value="1"/>
</dbReference>
<proteinExistence type="inferred from homology"/>
<dbReference type="InterPro" id="IPR036320">
    <property type="entry name" value="Glycosyl_Trfase_fam3_N_dom_sf"/>
</dbReference>
<keyword evidence="5" id="KW-0808">Transferase</keyword>
<evidence type="ECO:0000259" key="10">
    <source>
        <dbReference type="Pfam" id="PF02885"/>
    </source>
</evidence>
<feature type="domain" description="Glycosyl transferase family 3" evidence="9">
    <location>
        <begin position="80"/>
        <end position="333"/>
    </location>
</feature>
<name>A0A6B2L8K0_9EUKA</name>
<dbReference type="GO" id="GO:0005829">
    <property type="term" value="C:cytosol"/>
    <property type="evidence" value="ECO:0007669"/>
    <property type="project" value="TreeGrafter"/>
</dbReference>
<evidence type="ECO:0000313" key="11">
    <source>
        <dbReference type="EMBL" id="NDV33352.1"/>
    </source>
</evidence>
<evidence type="ECO:0000256" key="8">
    <source>
        <dbReference type="ARBA" id="ARBA00061500"/>
    </source>
</evidence>